<dbReference type="RefSeq" id="WP_046767842.1">
    <property type="nucleotide sequence ID" value="NZ_KQ061223.1"/>
</dbReference>
<dbReference type="AlphaFoldDB" id="A0A1H2I6B2"/>
<proteinExistence type="predicted"/>
<dbReference type="Gene3D" id="1.10.1200.10">
    <property type="entry name" value="ACP-like"/>
    <property type="match status" value="1"/>
</dbReference>
<dbReference type="Pfam" id="PF00550">
    <property type="entry name" value="PP-binding"/>
    <property type="match status" value="1"/>
</dbReference>
<dbReference type="EMBL" id="LT629791">
    <property type="protein sequence ID" value="SDU39673.1"/>
    <property type="molecule type" value="Genomic_DNA"/>
</dbReference>
<organism evidence="4 5">
    <name type="scientific">Jiangella alkaliphila</name>
    <dbReference type="NCBI Taxonomy" id="419479"/>
    <lineage>
        <taxon>Bacteria</taxon>
        <taxon>Bacillati</taxon>
        <taxon>Actinomycetota</taxon>
        <taxon>Actinomycetes</taxon>
        <taxon>Jiangellales</taxon>
        <taxon>Jiangellaceae</taxon>
        <taxon>Jiangella</taxon>
    </lineage>
</organism>
<dbReference type="InterPro" id="IPR009081">
    <property type="entry name" value="PP-bd_ACP"/>
</dbReference>
<protein>
    <submittedName>
        <fullName evidence="4">Acyl carrier protein</fullName>
    </submittedName>
</protein>
<feature type="domain" description="Carrier" evidence="3">
    <location>
        <begin position="4"/>
        <end position="86"/>
    </location>
</feature>
<dbReference type="InterPro" id="IPR036736">
    <property type="entry name" value="ACP-like_sf"/>
</dbReference>
<reference evidence="5" key="1">
    <citation type="submission" date="2016-10" db="EMBL/GenBank/DDBJ databases">
        <authorList>
            <person name="Varghese N."/>
            <person name="Submissions S."/>
        </authorList>
    </citation>
    <scope>NUCLEOTIDE SEQUENCE [LARGE SCALE GENOMIC DNA]</scope>
    <source>
        <strain evidence="5">DSM 45079</strain>
    </source>
</reference>
<dbReference type="Proteomes" id="UP000182977">
    <property type="component" value="Chromosome I"/>
</dbReference>
<dbReference type="STRING" id="419479.SAMN04488563_1472"/>
<keyword evidence="5" id="KW-1185">Reference proteome</keyword>
<dbReference type="OrthoDB" id="9809025at2"/>
<dbReference type="InterPro" id="IPR006162">
    <property type="entry name" value="Ppantetheine_attach_site"/>
</dbReference>
<dbReference type="PROSITE" id="PS50075">
    <property type="entry name" value="CARRIER"/>
    <property type="match status" value="1"/>
</dbReference>
<gene>
    <name evidence="4" type="ORF">SAMN04488563_1472</name>
</gene>
<evidence type="ECO:0000313" key="4">
    <source>
        <dbReference type="EMBL" id="SDU39673.1"/>
    </source>
</evidence>
<evidence type="ECO:0000259" key="3">
    <source>
        <dbReference type="PROSITE" id="PS50075"/>
    </source>
</evidence>
<sequence>MTNEEIFLAVRPAVAEALGLDEDEVTPDATLLDELGAESIDLLDILFRLERSTGVKIQAADLSHHVQGGIPDEEFGDEANDVITPVGMEQLKKVMPQIAGMDLDGKLQPEKVMSYFTVQNLTDLVAARAAAVSA</sequence>
<name>A0A1H2I6B2_9ACTN</name>
<evidence type="ECO:0000313" key="5">
    <source>
        <dbReference type="Proteomes" id="UP000182977"/>
    </source>
</evidence>
<dbReference type="PROSITE" id="PS00012">
    <property type="entry name" value="PHOSPHOPANTETHEINE"/>
    <property type="match status" value="1"/>
</dbReference>
<keyword evidence="1" id="KW-0596">Phosphopantetheine</keyword>
<evidence type="ECO:0000256" key="2">
    <source>
        <dbReference type="ARBA" id="ARBA00022553"/>
    </source>
</evidence>
<accession>A0A1H2I6B2</accession>
<dbReference type="SUPFAM" id="SSF47336">
    <property type="entry name" value="ACP-like"/>
    <property type="match status" value="1"/>
</dbReference>
<keyword evidence="2" id="KW-0597">Phosphoprotein</keyword>
<evidence type="ECO:0000256" key="1">
    <source>
        <dbReference type="ARBA" id="ARBA00022450"/>
    </source>
</evidence>